<reference evidence="4" key="1">
    <citation type="journal article" date="2023" name="Insect Mol. Biol.">
        <title>Genome sequencing provides insights into the evolution of gene families encoding plant cell wall-degrading enzymes in longhorned beetles.</title>
        <authorList>
            <person name="Shin N.R."/>
            <person name="Okamura Y."/>
            <person name="Kirsch R."/>
            <person name="Pauchet Y."/>
        </authorList>
    </citation>
    <scope>NUCLEOTIDE SEQUENCE</scope>
    <source>
        <strain evidence="4">MMC_N1</strain>
    </source>
</reference>
<sequence length="190" mass="21683">MNLQAAPKNLINTVCQFPEEHKNKIVKMALVASQPNAHDKSRIIESFSNDSNIPKQQIYEVLGVYIAIVHLFLESNDNDFNTRLLEIGFTPEFVEKLPFIGNRDEIVKNLLNNFNTDYAKLASLKWKLDISLSNSLVVRKIPASVILIITLKNSSKYTIEVEAKTFHKLRFSVALILKELHMLQSSMLNK</sequence>
<comment type="similarity">
    <text evidence="2">Belongs to the COMM domain-containing protein 5 family.</text>
</comment>
<feature type="domain" description="COMM" evidence="3">
    <location>
        <begin position="120"/>
        <end position="184"/>
    </location>
</feature>
<keyword evidence="5" id="KW-1185">Reference proteome</keyword>
<evidence type="ECO:0000313" key="5">
    <source>
        <dbReference type="Proteomes" id="UP001162164"/>
    </source>
</evidence>
<gene>
    <name evidence="4" type="ORF">NQ317_006240</name>
</gene>
<dbReference type="EMBL" id="JAPWTJ010000006">
    <property type="protein sequence ID" value="KAJ8985866.1"/>
    <property type="molecule type" value="Genomic_DNA"/>
</dbReference>
<dbReference type="PROSITE" id="PS51269">
    <property type="entry name" value="COMM"/>
    <property type="match status" value="1"/>
</dbReference>
<dbReference type="InterPro" id="IPR037357">
    <property type="entry name" value="COMMD5"/>
</dbReference>
<evidence type="ECO:0000256" key="1">
    <source>
        <dbReference type="ARBA" id="ARBA00016556"/>
    </source>
</evidence>
<evidence type="ECO:0000313" key="4">
    <source>
        <dbReference type="EMBL" id="KAJ8985866.1"/>
    </source>
</evidence>
<accession>A0ABQ9K5H9</accession>
<protein>
    <recommendedName>
        <fullName evidence="1">COMM domain-containing protein 5</fullName>
    </recommendedName>
</protein>
<dbReference type="Proteomes" id="UP001162164">
    <property type="component" value="Unassembled WGS sequence"/>
</dbReference>
<dbReference type="PANTHER" id="PTHR15666:SF1">
    <property type="entry name" value="COMM DOMAIN-CONTAINING PROTEIN 5"/>
    <property type="match status" value="1"/>
</dbReference>
<dbReference type="InterPro" id="IPR017920">
    <property type="entry name" value="COMM"/>
</dbReference>
<evidence type="ECO:0000259" key="3">
    <source>
        <dbReference type="PROSITE" id="PS51269"/>
    </source>
</evidence>
<organism evidence="4 5">
    <name type="scientific">Molorchus minor</name>
    <dbReference type="NCBI Taxonomy" id="1323400"/>
    <lineage>
        <taxon>Eukaryota</taxon>
        <taxon>Metazoa</taxon>
        <taxon>Ecdysozoa</taxon>
        <taxon>Arthropoda</taxon>
        <taxon>Hexapoda</taxon>
        <taxon>Insecta</taxon>
        <taxon>Pterygota</taxon>
        <taxon>Neoptera</taxon>
        <taxon>Endopterygota</taxon>
        <taxon>Coleoptera</taxon>
        <taxon>Polyphaga</taxon>
        <taxon>Cucujiformia</taxon>
        <taxon>Chrysomeloidea</taxon>
        <taxon>Cerambycidae</taxon>
        <taxon>Lamiinae</taxon>
        <taxon>Monochamini</taxon>
        <taxon>Molorchus</taxon>
    </lineage>
</organism>
<comment type="caution">
    <text evidence="4">The sequence shown here is derived from an EMBL/GenBank/DDBJ whole genome shotgun (WGS) entry which is preliminary data.</text>
</comment>
<dbReference type="PANTHER" id="PTHR15666">
    <property type="entry name" value="COMM DOMAIN CONTAINING PROTEIN 5"/>
    <property type="match status" value="1"/>
</dbReference>
<dbReference type="Pfam" id="PF07258">
    <property type="entry name" value="COMM_domain"/>
    <property type="match status" value="1"/>
</dbReference>
<name>A0ABQ9K5H9_9CUCU</name>
<proteinExistence type="inferred from homology"/>
<evidence type="ECO:0000256" key="2">
    <source>
        <dbReference type="ARBA" id="ARBA00093452"/>
    </source>
</evidence>